<reference evidence="3 5" key="2">
    <citation type="submission" date="2017-12" db="EMBL/GenBank/DDBJ databases">
        <title>Comparative Functional Genomics of Dry Heat Resistant strains isolated from the Viking Spacecraft.</title>
        <authorList>
            <person name="Seuylemezian A."/>
            <person name="Cooper K."/>
            <person name="Vaishampayan P."/>
        </authorList>
    </citation>
    <scope>NUCLEOTIDE SEQUENCE [LARGE SCALE GENOMIC DNA]</scope>
    <source>
        <strain evidence="3 5">ATCC 29669</strain>
    </source>
</reference>
<evidence type="ECO:0000313" key="3">
    <source>
        <dbReference type="EMBL" id="PLR91182.1"/>
    </source>
</evidence>
<name>A0A2N5GIU8_9BACI</name>
<sequence length="322" mass="37906">MIIRKREIPLIVQKLEALQRRTPPDHTKIPIIKENLSKSLAGFKGETSIDFPLSFLPEENYFILHDLRLHDQQHYFQIDTLVLTHTFLLILEVKNITGTLVFDQVFHQLIRKVDEKEEVFPDPLIQIFRQESQLKKWLENHRLPDIPIASLVVVSNPYSFIRTTPENINPQQKIVHRDFLPQKIKQLENLYHESKISEKELKKIIRQLEKQHTPLDQSILNRYQMTKDELIKGVHCTNCYYLPIFRIYGTWYCPACSLKDRNAHLSSLKDYCLLIGSTITNSELRDFLQISSPSLTNRLLKSLNGTYEGMNKARVYRLPFKD</sequence>
<evidence type="ECO:0000313" key="2">
    <source>
        <dbReference type="EMBL" id="PLR80894.1"/>
    </source>
</evidence>
<keyword evidence="5" id="KW-1185">Reference proteome</keyword>
<dbReference type="Proteomes" id="UP000235114">
    <property type="component" value="Unassembled WGS sequence"/>
</dbReference>
<reference evidence="2 4" key="1">
    <citation type="submission" date="2017-11" db="EMBL/GenBank/DDBJ databases">
        <title>Comparitive Functional Genomics of Dry Heat Resistant strains isolated from the Viking Spacecraft.</title>
        <authorList>
            <person name="Seuylemezian A."/>
            <person name="Cooper K."/>
            <person name="Vaishampayan P."/>
        </authorList>
    </citation>
    <scope>NUCLEOTIDE SEQUENCE [LARGE SCALE GENOMIC DNA]</scope>
    <source>
        <strain evidence="2 4">M4.6</strain>
    </source>
</reference>
<dbReference type="Pfam" id="PF08378">
    <property type="entry name" value="NERD"/>
    <property type="match status" value="1"/>
</dbReference>
<dbReference type="PROSITE" id="PS50965">
    <property type="entry name" value="NERD"/>
    <property type="match status" value="1"/>
</dbReference>
<comment type="caution">
    <text evidence="2">The sequence shown here is derived from an EMBL/GenBank/DDBJ whole genome shotgun (WGS) entry which is preliminary data.</text>
</comment>
<evidence type="ECO:0000259" key="1">
    <source>
        <dbReference type="PROSITE" id="PS50965"/>
    </source>
</evidence>
<dbReference type="RefSeq" id="WP_101578508.1">
    <property type="nucleotide sequence ID" value="NZ_PGVA01000043.1"/>
</dbReference>
<dbReference type="EMBL" id="PGVD01000067">
    <property type="protein sequence ID" value="PLR91182.1"/>
    <property type="molecule type" value="Genomic_DNA"/>
</dbReference>
<dbReference type="AlphaFoldDB" id="A0A2N5GIU8"/>
<dbReference type="InterPro" id="IPR011528">
    <property type="entry name" value="NERD"/>
</dbReference>
<dbReference type="Proteomes" id="UP000234951">
    <property type="component" value="Unassembled WGS sequence"/>
</dbReference>
<accession>A0A2N5GIU8</accession>
<feature type="domain" description="NERD" evidence="1">
    <location>
        <begin position="41"/>
        <end position="157"/>
    </location>
</feature>
<evidence type="ECO:0000313" key="4">
    <source>
        <dbReference type="Proteomes" id="UP000234951"/>
    </source>
</evidence>
<dbReference type="OrthoDB" id="569879at2"/>
<dbReference type="EMBL" id="PGVA01000043">
    <property type="protein sequence ID" value="PLR80894.1"/>
    <property type="molecule type" value="Genomic_DNA"/>
</dbReference>
<proteinExistence type="predicted"/>
<gene>
    <name evidence="2" type="ORF">CU635_16640</name>
    <name evidence="3" type="ORF">CVD25_19525</name>
</gene>
<organism evidence="2 4">
    <name type="scientific">Bacillus canaveralius</name>
    <dbReference type="NCBI Taxonomy" id="1403243"/>
    <lineage>
        <taxon>Bacteria</taxon>
        <taxon>Bacillati</taxon>
        <taxon>Bacillota</taxon>
        <taxon>Bacilli</taxon>
        <taxon>Bacillales</taxon>
        <taxon>Bacillaceae</taxon>
        <taxon>Bacillus</taxon>
    </lineage>
</organism>
<evidence type="ECO:0000313" key="5">
    <source>
        <dbReference type="Proteomes" id="UP000235114"/>
    </source>
</evidence>
<protein>
    <recommendedName>
        <fullName evidence="1">NERD domain-containing protein</fullName>
    </recommendedName>
</protein>